<evidence type="ECO:0000313" key="2">
    <source>
        <dbReference type="EMBL" id="PCI24559.1"/>
    </source>
</evidence>
<sequence length="345" mass="37130">MYKKFIKVILPVGVAMSLATPVFAEVQVYGSAATFFGVGSSGDVLDEQSKYSAEEVHFMSANIGHIKMDASKGGLSGHMAMKVNDNRSVKKNDILVKYKTGAFQMRLGTNNPLEGNNFTRGAMVAAPVVSRYETNTARVKGDGLGIRYQVTSDINAGFTVYSENRIAPNMGRAAYKNGTAVQAGALGAFGDLKFRVSVASGKKTSFNGTDTFASASSHLGLQYAMGSMLFSADIAMASQEMPANAFGEDVKAEANDLSAQFLMRKLGPGNFVLTLAQVTNKRTRTDTKIETYNNLVYTYPLEKGVDLHLAYTSNTRTYKNKDEISTNAIGSSVAHFTGIGLRIVF</sequence>
<proteinExistence type="predicted"/>
<dbReference type="AlphaFoldDB" id="A0A2A4STZ5"/>
<evidence type="ECO:0008006" key="4">
    <source>
        <dbReference type="Google" id="ProtNLM"/>
    </source>
</evidence>
<accession>A0A2A4STZ5</accession>
<feature type="chain" id="PRO_5013014767" description="Porin" evidence="1">
    <location>
        <begin position="25"/>
        <end position="345"/>
    </location>
</feature>
<dbReference type="Proteomes" id="UP000218113">
    <property type="component" value="Unassembled WGS sequence"/>
</dbReference>
<gene>
    <name evidence="2" type="ORF">COB67_11495</name>
</gene>
<comment type="caution">
    <text evidence="2">The sequence shown here is derived from an EMBL/GenBank/DDBJ whole genome shotgun (WGS) entry which is preliminary data.</text>
</comment>
<dbReference type="SUPFAM" id="SSF56935">
    <property type="entry name" value="Porins"/>
    <property type="match status" value="1"/>
</dbReference>
<reference evidence="3" key="1">
    <citation type="submission" date="2017-08" db="EMBL/GenBank/DDBJ databases">
        <title>A dynamic microbial community with high functional redundancy inhabits the cold, oxic subseafloor aquifer.</title>
        <authorList>
            <person name="Tully B.J."/>
            <person name="Wheat C.G."/>
            <person name="Glazer B.T."/>
            <person name="Huber J.A."/>
        </authorList>
    </citation>
    <scope>NUCLEOTIDE SEQUENCE [LARGE SCALE GENOMIC DNA]</scope>
</reference>
<evidence type="ECO:0000313" key="3">
    <source>
        <dbReference type="Proteomes" id="UP000218113"/>
    </source>
</evidence>
<feature type="signal peptide" evidence="1">
    <location>
        <begin position="1"/>
        <end position="24"/>
    </location>
</feature>
<keyword evidence="1" id="KW-0732">Signal</keyword>
<protein>
    <recommendedName>
        <fullName evidence="4">Porin</fullName>
    </recommendedName>
</protein>
<organism evidence="2 3">
    <name type="scientific">SAR324 cluster bacterium</name>
    <dbReference type="NCBI Taxonomy" id="2024889"/>
    <lineage>
        <taxon>Bacteria</taxon>
        <taxon>Deltaproteobacteria</taxon>
        <taxon>SAR324 cluster</taxon>
    </lineage>
</organism>
<name>A0A2A4STZ5_9DELT</name>
<dbReference type="EMBL" id="NVSR01000121">
    <property type="protein sequence ID" value="PCI24559.1"/>
    <property type="molecule type" value="Genomic_DNA"/>
</dbReference>
<evidence type="ECO:0000256" key="1">
    <source>
        <dbReference type="SAM" id="SignalP"/>
    </source>
</evidence>